<gene>
    <name evidence="2" type="ORF">PRZ48_006223</name>
</gene>
<evidence type="ECO:0000256" key="1">
    <source>
        <dbReference type="SAM" id="MobiDB-lite"/>
    </source>
</evidence>
<protein>
    <submittedName>
        <fullName evidence="2">Uncharacterized protein</fullName>
    </submittedName>
</protein>
<comment type="caution">
    <text evidence="2">The sequence shown here is derived from an EMBL/GenBank/DDBJ whole genome shotgun (WGS) entry which is preliminary data.</text>
</comment>
<feature type="compositionally biased region" description="Basic and acidic residues" evidence="1">
    <location>
        <begin position="151"/>
        <end position="172"/>
    </location>
</feature>
<keyword evidence="3" id="KW-1185">Reference proteome</keyword>
<name>A0ABR0EMS9_ZASCE</name>
<evidence type="ECO:0000313" key="2">
    <source>
        <dbReference type="EMBL" id="KAK4502797.1"/>
    </source>
</evidence>
<organism evidence="2 3">
    <name type="scientific">Zasmidium cellare</name>
    <name type="common">Wine cellar mold</name>
    <name type="synonym">Racodium cellare</name>
    <dbReference type="NCBI Taxonomy" id="395010"/>
    <lineage>
        <taxon>Eukaryota</taxon>
        <taxon>Fungi</taxon>
        <taxon>Dikarya</taxon>
        <taxon>Ascomycota</taxon>
        <taxon>Pezizomycotina</taxon>
        <taxon>Dothideomycetes</taxon>
        <taxon>Dothideomycetidae</taxon>
        <taxon>Mycosphaerellales</taxon>
        <taxon>Mycosphaerellaceae</taxon>
        <taxon>Zasmidium</taxon>
    </lineage>
</organism>
<evidence type="ECO:0000313" key="3">
    <source>
        <dbReference type="Proteomes" id="UP001305779"/>
    </source>
</evidence>
<feature type="region of interest" description="Disordered" evidence="1">
    <location>
        <begin position="141"/>
        <end position="179"/>
    </location>
</feature>
<dbReference type="EMBL" id="JAXOVC010000004">
    <property type="protein sequence ID" value="KAK4502797.1"/>
    <property type="molecule type" value="Genomic_DNA"/>
</dbReference>
<reference evidence="2 3" key="1">
    <citation type="journal article" date="2023" name="G3 (Bethesda)">
        <title>A chromosome-level genome assembly of Zasmidium syzygii isolated from banana leaves.</title>
        <authorList>
            <person name="van Westerhoven A.C."/>
            <person name="Mehrabi R."/>
            <person name="Talebi R."/>
            <person name="Steentjes M.B.F."/>
            <person name="Corcolon B."/>
            <person name="Chong P.A."/>
            <person name="Kema G.H.J."/>
            <person name="Seidl M.F."/>
        </authorList>
    </citation>
    <scope>NUCLEOTIDE SEQUENCE [LARGE SCALE GENOMIC DNA]</scope>
    <source>
        <strain evidence="2 3">P124</strain>
    </source>
</reference>
<sequence>MSSESSTLSSHSVVLCWLKDHADSPFPMQEFTKAISYDLQGSHVLLQHIAHIRPFWKHGLPSTHRRRHQLYVGDLQPRLAKDLKRVERLIAFVKAEVQVFCARSSRMSVHDTSFTLSLLKQLEVALQHLLSQIDSLPSEETALPQQASDKVAQDRKNTSQDRRNVRREESRKEKPKKQVRFAGVQQAQKLLSPSSGPFGAPAIGHFANVLRRLQAPSRVWILPCPSGDLDSMQTLARWTICKLSISTDESSCYAAPPSTCSRIIVGGGTLAMTV</sequence>
<accession>A0ABR0EMS9</accession>
<proteinExistence type="predicted"/>
<dbReference type="Proteomes" id="UP001305779">
    <property type="component" value="Unassembled WGS sequence"/>
</dbReference>